<dbReference type="InterPro" id="IPR003280">
    <property type="entry name" value="2pore_dom_K_chnl"/>
</dbReference>
<evidence type="ECO:0000256" key="3">
    <source>
        <dbReference type="ARBA" id="ARBA00022692"/>
    </source>
</evidence>
<evidence type="ECO:0000259" key="10">
    <source>
        <dbReference type="Pfam" id="PF07885"/>
    </source>
</evidence>
<dbReference type="GO" id="GO:0015271">
    <property type="term" value="F:outward rectifier potassium channel activity"/>
    <property type="evidence" value="ECO:0007669"/>
    <property type="project" value="TreeGrafter"/>
</dbReference>
<dbReference type="STRING" id="2018661.A0A2A2K2T9"/>
<keyword evidence="5 8" id="KW-0406">Ion transport</keyword>
<feature type="domain" description="Potassium channel" evidence="10">
    <location>
        <begin position="177"/>
        <end position="244"/>
    </location>
</feature>
<feature type="transmembrane region" description="Helical" evidence="9">
    <location>
        <begin position="199"/>
        <end position="217"/>
    </location>
</feature>
<dbReference type="PANTHER" id="PTHR11003:SF69">
    <property type="entry name" value="POTASSIUM CHANNEL DOMAIN-CONTAINING PROTEIN"/>
    <property type="match status" value="1"/>
</dbReference>
<evidence type="ECO:0000256" key="9">
    <source>
        <dbReference type="SAM" id="Phobius"/>
    </source>
</evidence>
<evidence type="ECO:0000313" key="11">
    <source>
        <dbReference type="EMBL" id="PAV68202.1"/>
    </source>
</evidence>
<dbReference type="Gene3D" id="1.10.287.70">
    <property type="match status" value="1"/>
</dbReference>
<comment type="similarity">
    <text evidence="8">Belongs to the two pore domain potassium channel (TC 1.A.1.8) family.</text>
</comment>
<feature type="transmembrane region" description="Helical" evidence="9">
    <location>
        <begin position="16"/>
        <end position="38"/>
    </location>
</feature>
<keyword evidence="3 8" id="KW-0812">Transmembrane</keyword>
<evidence type="ECO:0000256" key="4">
    <source>
        <dbReference type="ARBA" id="ARBA00022989"/>
    </source>
</evidence>
<feature type="transmembrane region" description="Helical" evidence="9">
    <location>
        <begin position="123"/>
        <end position="143"/>
    </location>
</feature>
<organism evidence="11 12">
    <name type="scientific">Diploscapter pachys</name>
    <dbReference type="NCBI Taxonomy" id="2018661"/>
    <lineage>
        <taxon>Eukaryota</taxon>
        <taxon>Metazoa</taxon>
        <taxon>Ecdysozoa</taxon>
        <taxon>Nematoda</taxon>
        <taxon>Chromadorea</taxon>
        <taxon>Rhabditida</taxon>
        <taxon>Rhabditina</taxon>
        <taxon>Rhabditomorpha</taxon>
        <taxon>Rhabditoidea</taxon>
        <taxon>Rhabditidae</taxon>
        <taxon>Diploscapter</taxon>
    </lineage>
</organism>
<evidence type="ECO:0000256" key="6">
    <source>
        <dbReference type="ARBA" id="ARBA00023136"/>
    </source>
</evidence>
<feature type="transmembrane region" description="Helical" evidence="9">
    <location>
        <begin position="223"/>
        <end position="250"/>
    </location>
</feature>
<reference evidence="11 12" key="1">
    <citation type="journal article" date="2017" name="Curr. Biol.">
        <title>Genome architecture and evolution of a unichromosomal asexual nematode.</title>
        <authorList>
            <person name="Fradin H."/>
            <person name="Zegar C."/>
            <person name="Gutwein M."/>
            <person name="Lucas J."/>
            <person name="Kovtun M."/>
            <person name="Corcoran D."/>
            <person name="Baugh L.R."/>
            <person name="Kiontke K."/>
            <person name="Gunsalus K."/>
            <person name="Fitch D.H."/>
            <person name="Piano F."/>
        </authorList>
    </citation>
    <scope>NUCLEOTIDE SEQUENCE [LARGE SCALE GENOMIC DNA]</scope>
    <source>
        <strain evidence="11">PF1309</strain>
    </source>
</reference>
<evidence type="ECO:0000256" key="7">
    <source>
        <dbReference type="ARBA" id="ARBA00023303"/>
    </source>
</evidence>
<feature type="domain" description="Potassium channel" evidence="10">
    <location>
        <begin position="105"/>
        <end position="148"/>
    </location>
</feature>
<dbReference type="Pfam" id="PF07885">
    <property type="entry name" value="Ion_trans_2"/>
    <property type="match status" value="2"/>
</dbReference>
<protein>
    <recommendedName>
        <fullName evidence="10">Potassium channel domain-containing protein</fullName>
    </recommendedName>
</protein>
<comment type="caution">
    <text evidence="11">The sequence shown here is derived from an EMBL/GenBank/DDBJ whole genome shotgun (WGS) entry which is preliminary data.</text>
</comment>
<gene>
    <name evidence="11" type="ORF">WR25_19348</name>
</gene>
<evidence type="ECO:0000256" key="2">
    <source>
        <dbReference type="ARBA" id="ARBA00022448"/>
    </source>
</evidence>
<dbReference type="GO" id="GO:0005886">
    <property type="term" value="C:plasma membrane"/>
    <property type="evidence" value="ECO:0007669"/>
    <property type="project" value="TreeGrafter"/>
</dbReference>
<evidence type="ECO:0000313" key="12">
    <source>
        <dbReference type="Proteomes" id="UP000218231"/>
    </source>
</evidence>
<dbReference type="PRINTS" id="PR01333">
    <property type="entry name" value="2POREKCHANEL"/>
</dbReference>
<evidence type="ECO:0000256" key="8">
    <source>
        <dbReference type="RuleBase" id="RU003857"/>
    </source>
</evidence>
<keyword evidence="2 8" id="KW-0813">Transport</keyword>
<dbReference type="AlphaFoldDB" id="A0A2A2K2T9"/>
<dbReference type="GO" id="GO:0022841">
    <property type="term" value="F:potassium ion leak channel activity"/>
    <property type="evidence" value="ECO:0007669"/>
    <property type="project" value="TreeGrafter"/>
</dbReference>
<keyword evidence="7 8" id="KW-0407">Ion channel</keyword>
<feature type="transmembrane region" description="Helical" evidence="9">
    <location>
        <begin position="173"/>
        <end position="192"/>
    </location>
</feature>
<keyword evidence="6 9" id="KW-0472">Membrane</keyword>
<keyword evidence="4 9" id="KW-1133">Transmembrane helix</keyword>
<dbReference type="PANTHER" id="PTHR11003">
    <property type="entry name" value="POTASSIUM CHANNEL, SUBFAMILY K"/>
    <property type="match status" value="1"/>
</dbReference>
<dbReference type="OrthoDB" id="297496at2759"/>
<evidence type="ECO:0000256" key="5">
    <source>
        <dbReference type="ARBA" id="ARBA00023065"/>
    </source>
</evidence>
<sequence>MTDFQFLHRHHKAVSVNFFIIIFLIAYTLFGGFVFLHFEYNYAQYVKYNESIAKKECIEKLLTSDKHSHSHRHKDSSNLALDIVNNCFYTGVGDSRYEWSFKSACLYGLGYGKVEPRTLNARVFTVIYGFIGIPLTVILLTNLGRYIEVLAINIKKLCFKVDEEESDTVSGRMLFIMVMLYLVIGASFIPLLHDGFDFFNGLYFAFICLTAIEYGDLVTTNDFYIPIVIIYVCIGLAISTIALDIGNLYVRKLHYIGRKLKNIANIRIWFGAKNLEVRELMNAIGQNIGIEQSVMEDIDLDMLIKDGQFPLFVDSEDDLMDIKPKKSVVRFEDEVTSDIDDTFNTYTISEPTNVHTSSRLSPPLEAASQIHRRGGTDNIDLFVIRK</sequence>
<keyword evidence="12" id="KW-1185">Reference proteome</keyword>
<evidence type="ECO:0000256" key="1">
    <source>
        <dbReference type="ARBA" id="ARBA00004141"/>
    </source>
</evidence>
<accession>A0A2A2K2T9</accession>
<proteinExistence type="inferred from homology"/>
<comment type="subcellular location">
    <subcellularLocation>
        <location evidence="1">Membrane</location>
        <topology evidence="1">Multi-pass membrane protein</topology>
    </subcellularLocation>
</comment>
<name>A0A2A2K2T9_9BILA</name>
<dbReference type="EMBL" id="LIAE01009799">
    <property type="protein sequence ID" value="PAV68202.1"/>
    <property type="molecule type" value="Genomic_DNA"/>
</dbReference>
<dbReference type="GO" id="GO:0030322">
    <property type="term" value="P:stabilization of membrane potential"/>
    <property type="evidence" value="ECO:0007669"/>
    <property type="project" value="TreeGrafter"/>
</dbReference>
<dbReference type="Proteomes" id="UP000218231">
    <property type="component" value="Unassembled WGS sequence"/>
</dbReference>
<dbReference type="SUPFAM" id="SSF81324">
    <property type="entry name" value="Voltage-gated potassium channels"/>
    <property type="match status" value="2"/>
</dbReference>
<dbReference type="InterPro" id="IPR013099">
    <property type="entry name" value="K_chnl_dom"/>
</dbReference>